<dbReference type="AlphaFoldDB" id="X1V3J5"/>
<proteinExistence type="predicted"/>
<dbReference type="EMBL" id="BARW01037372">
    <property type="protein sequence ID" value="GAJ24269.1"/>
    <property type="molecule type" value="Genomic_DNA"/>
</dbReference>
<evidence type="ECO:0000313" key="1">
    <source>
        <dbReference type="EMBL" id="GAJ24269.1"/>
    </source>
</evidence>
<protein>
    <submittedName>
        <fullName evidence="1">Uncharacterized protein</fullName>
    </submittedName>
</protein>
<feature type="non-terminal residue" evidence="1">
    <location>
        <position position="1"/>
    </location>
</feature>
<name>X1V3J5_9ZZZZ</name>
<organism evidence="1">
    <name type="scientific">marine sediment metagenome</name>
    <dbReference type="NCBI Taxonomy" id="412755"/>
    <lineage>
        <taxon>unclassified sequences</taxon>
        <taxon>metagenomes</taxon>
        <taxon>ecological metagenomes</taxon>
    </lineage>
</organism>
<reference evidence="1" key="1">
    <citation type="journal article" date="2014" name="Front. Microbiol.">
        <title>High frequency of phylogenetically diverse reductive dehalogenase-homologous genes in deep subseafloor sedimentary metagenomes.</title>
        <authorList>
            <person name="Kawai M."/>
            <person name="Futagami T."/>
            <person name="Toyoda A."/>
            <person name="Takaki Y."/>
            <person name="Nishi S."/>
            <person name="Hori S."/>
            <person name="Arai W."/>
            <person name="Tsubouchi T."/>
            <person name="Morono Y."/>
            <person name="Uchiyama I."/>
            <person name="Ito T."/>
            <person name="Fujiyama A."/>
            <person name="Inagaki F."/>
            <person name="Takami H."/>
        </authorList>
    </citation>
    <scope>NUCLEOTIDE SEQUENCE</scope>
    <source>
        <strain evidence="1">Expedition CK06-06</strain>
    </source>
</reference>
<gene>
    <name evidence="1" type="ORF">S12H4_57718</name>
</gene>
<accession>X1V3J5</accession>
<comment type="caution">
    <text evidence="1">The sequence shown here is derived from an EMBL/GenBank/DDBJ whole genome shotgun (WGS) entry which is preliminary data.</text>
</comment>
<sequence>SRIEITSGADHVKINASIPEDLINKLKEKTAEKEKDY</sequence>